<accession>A0A4X1T9Y7</accession>
<dbReference type="GO" id="GO:0046983">
    <property type="term" value="F:protein dimerization activity"/>
    <property type="evidence" value="ECO:0007669"/>
    <property type="project" value="Ensembl"/>
</dbReference>
<dbReference type="GO" id="GO:0050768">
    <property type="term" value="P:negative regulation of neurogenesis"/>
    <property type="evidence" value="ECO:0007669"/>
    <property type="project" value="Ensembl"/>
</dbReference>
<evidence type="ECO:0000256" key="8">
    <source>
        <dbReference type="ARBA" id="ARBA00023198"/>
    </source>
</evidence>
<keyword evidence="6 9" id="KW-0732">Signal</keyword>
<evidence type="ECO:0000313" key="11">
    <source>
        <dbReference type="Proteomes" id="UP000008227"/>
    </source>
</evidence>
<dbReference type="FunFam" id="2.40.50.40:FF:000002">
    <property type="entry name" value="C-C motif chemokine"/>
    <property type="match status" value="1"/>
</dbReference>
<dbReference type="Ensembl" id="ENSSSCT00000019289.3">
    <property type="protein sequence ID" value="ENSSSCP00000018778.2"/>
    <property type="gene ID" value="ENSSSCG00000044762.1"/>
</dbReference>
<evidence type="ECO:0000313" key="10">
    <source>
        <dbReference type="Ensembl" id="ENSSSCP00000018778.2"/>
    </source>
</evidence>
<dbReference type="GO" id="GO:0008360">
    <property type="term" value="P:regulation of cell shape"/>
    <property type="evidence" value="ECO:0007669"/>
    <property type="project" value="Ensembl"/>
</dbReference>
<feature type="chain" id="PRO_5043057144" description="C-C motif chemokine" evidence="9">
    <location>
        <begin position="24"/>
        <end position="97"/>
    </location>
</feature>
<dbReference type="Gene3D" id="2.40.50.40">
    <property type="match status" value="1"/>
</dbReference>
<sequence length="97" mass="10737">MQVSAALLCLLLTAAAFSTQVLAQPASVATICCFNVTRKKIPIQRLQSYQRVTANKCPQNAVIFSTRQAKKICADAQENWVQNAMEYLDQKSKTVKS</sequence>
<proteinExistence type="inferred from homology"/>
<dbReference type="GO" id="GO:0060444">
    <property type="term" value="P:branching involved in mammary gland duct morphogenesis"/>
    <property type="evidence" value="ECO:0007669"/>
    <property type="project" value="Ensembl"/>
</dbReference>
<evidence type="ECO:0000256" key="5">
    <source>
        <dbReference type="ARBA" id="ARBA00022525"/>
    </source>
</evidence>
<evidence type="ECO:0000256" key="9">
    <source>
        <dbReference type="RuleBase" id="RU361150"/>
    </source>
</evidence>
<dbReference type="GO" id="GO:0006955">
    <property type="term" value="P:immune response"/>
    <property type="evidence" value="ECO:0007669"/>
    <property type="project" value="InterPro"/>
</dbReference>
<evidence type="ECO:0000256" key="7">
    <source>
        <dbReference type="ARBA" id="ARBA00023157"/>
    </source>
</evidence>
<evidence type="ECO:0000256" key="1">
    <source>
        <dbReference type="ARBA" id="ARBA00004613"/>
    </source>
</evidence>
<dbReference type="STRING" id="9823.ENSSSCP00000018778"/>
<dbReference type="PaxDb" id="9823-ENSSSCP00000018778"/>
<dbReference type="GO" id="GO:0030838">
    <property type="term" value="P:positive regulation of actin filament polymerization"/>
    <property type="evidence" value="ECO:0007669"/>
    <property type="project" value="Ensembl"/>
</dbReference>
<organism evidence="10 11">
    <name type="scientific">Sus scrofa</name>
    <name type="common">Pig</name>
    <dbReference type="NCBI Taxonomy" id="9823"/>
    <lineage>
        <taxon>Eukaryota</taxon>
        <taxon>Metazoa</taxon>
        <taxon>Chordata</taxon>
        <taxon>Craniata</taxon>
        <taxon>Vertebrata</taxon>
        <taxon>Euteleostomi</taxon>
        <taxon>Mammalia</taxon>
        <taxon>Eutheria</taxon>
        <taxon>Laurasiatheria</taxon>
        <taxon>Artiodactyla</taxon>
        <taxon>Suina</taxon>
        <taxon>Suidae</taxon>
        <taxon>Sus</taxon>
    </lineage>
</organism>
<reference evidence="10" key="3">
    <citation type="submission" date="2025-08" db="UniProtKB">
        <authorList>
            <consortium name="Ensembl"/>
        </authorList>
    </citation>
    <scope>IDENTIFICATION</scope>
</reference>
<dbReference type="HOGENOM" id="CLU_141716_1_0_1"/>
<name>A0A4X1T9Y7_PIG</name>
<dbReference type="InterPro" id="IPR000827">
    <property type="entry name" value="Chemokine_CC_CS"/>
</dbReference>
<dbReference type="SMR" id="A0A4X1T9Y7"/>
<reference evidence="11" key="1">
    <citation type="submission" date="2009-11" db="EMBL/GenBank/DDBJ databases">
        <authorList>
            <consortium name="Porcine genome sequencing project"/>
        </authorList>
    </citation>
    <scope>NUCLEOTIDE SEQUENCE [LARGE SCALE GENOMIC DNA]</scope>
    <source>
        <strain evidence="11">Duroc</strain>
    </source>
</reference>
<dbReference type="GO" id="GO:0048245">
    <property type="term" value="P:eosinophil chemotaxis"/>
    <property type="evidence" value="ECO:0007669"/>
    <property type="project" value="Ensembl"/>
</dbReference>
<evidence type="ECO:0000256" key="6">
    <source>
        <dbReference type="ARBA" id="ARBA00022729"/>
    </source>
</evidence>
<dbReference type="GO" id="GO:0005615">
    <property type="term" value="C:extracellular space"/>
    <property type="evidence" value="ECO:0007669"/>
    <property type="project" value="UniProtKB-KW"/>
</dbReference>
<evidence type="ECO:0000256" key="3">
    <source>
        <dbReference type="ARBA" id="ARBA00022500"/>
    </source>
</evidence>
<reference evidence="10" key="2">
    <citation type="journal article" date="2020" name="Gigascience">
        <title>An improved pig reference genome sequence to enable pig genetics and genomics research.</title>
        <authorList>
            <person name="Warr A."/>
            <person name="Affara N."/>
            <person name="Aken B."/>
            <person name="Beiki H."/>
            <person name="Bickhart D.M."/>
            <person name="Billis K."/>
            <person name="Chow W."/>
            <person name="Eory L."/>
            <person name="Finlayson H.A."/>
            <person name="Flicek P."/>
            <person name="Giron C.G."/>
            <person name="Griffin D.K."/>
            <person name="Hall R."/>
            <person name="Hannum G."/>
            <person name="Hourlier T."/>
            <person name="Howe K."/>
            <person name="Hume D.A."/>
            <person name="Izuogu O."/>
            <person name="Kim K."/>
            <person name="Koren S."/>
            <person name="Liu H."/>
            <person name="Manchanda N."/>
            <person name="Martin F.J."/>
            <person name="Nonneman D.J."/>
            <person name="O'Connor R.E."/>
            <person name="Phillippy A.M."/>
            <person name="Rohrer G.A."/>
            <person name="Rosen B.D."/>
            <person name="Rund L.A."/>
            <person name="Sargent C.A."/>
            <person name="Schook L.B."/>
            <person name="Schroeder S.G."/>
            <person name="Schwartz A.S."/>
            <person name="Skinner B.M."/>
            <person name="Talbot R."/>
            <person name="Tseng E."/>
            <person name="Tuggle C.K."/>
            <person name="Watson M."/>
            <person name="Smith T.P.L."/>
            <person name="Archibald A.L."/>
        </authorList>
    </citation>
    <scope>NUCLEOTIDE SEQUENCE [LARGE SCALE GENOMIC DNA]</scope>
    <source>
        <strain evidence="10">Duroc</strain>
    </source>
</reference>
<dbReference type="OMA" id="SKCPQTA"/>
<dbReference type="GO" id="GO:0030335">
    <property type="term" value="P:positive regulation of cell migration"/>
    <property type="evidence" value="ECO:0007669"/>
    <property type="project" value="Ensembl"/>
</dbReference>
<dbReference type="GO" id="GO:0007010">
    <property type="term" value="P:cytoskeleton organization"/>
    <property type="evidence" value="ECO:0007669"/>
    <property type="project" value="Ensembl"/>
</dbReference>
<dbReference type="SUPFAM" id="SSF54117">
    <property type="entry name" value="Interleukin 8-like chemokines"/>
    <property type="match status" value="1"/>
</dbReference>
<dbReference type="GO" id="GO:0045766">
    <property type="term" value="P:positive regulation of angiogenesis"/>
    <property type="evidence" value="ECO:0007669"/>
    <property type="project" value="Ensembl"/>
</dbReference>
<dbReference type="Pfam" id="PF00048">
    <property type="entry name" value="IL8"/>
    <property type="match status" value="1"/>
</dbReference>
<gene>
    <name evidence="10" type="primary">CCL11</name>
</gene>
<dbReference type="CDD" id="cd00272">
    <property type="entry name" value="Chemokine_CC"/>
    <property type="match status" value="1"/>
</dbReference>
<evidence type="ECO:0000256" key="4">
    <source>
        <dbReference type="ARBA" id="ARBA00022514"/>
    </source>
</evidence>
<dbReference type="GO" id="GO:0060763">
    <property type="term" value="P:mammary duct terminal end bud growth"/>
    <property type="evidence" value="ECO:0007669"/>
    <property type="project" value="Ensembl"/>
</dbReference>
<feature type="signal peptide" evidence="9">
    <location>
        <begin position="1"/>
        <end position="23"/>
    </location>
</feature>
<accession>F1S162</accession>
<keyword evidence="11" id="KW-1185">Reference proteome</keyword>
<dbReference type="GO" id="GO:0070098">
    <property type="term" value="P:chemokine-mediated signaling pathway"/>
    <property type="evidence" value="ECO:0007669"/>
    <property type="project" value="Ensembl"/>
</dbReference>
<keyword evidence="4 9" id="KW-0202">Cytokine</keyword>
<dbReference type="Proteomes" id="UP000008227">
    <property type="component" value="Chromosome 12"/>
</dbReference>
<dbReference type="ExpressionAtlas" id="A0A4X1T9Y7">
    <property type="expression patterns" value="baseline and differential"/>
</dbReference>
<dbReference type="GO" id="GO:0031728">
    <property type="term" value="F:CCR3 chemokine receptor binding"/>
    <property type="evidence" value="ECO:0007669"/>
    <property type="project" value="Ensembl"/>
</dbReference>
<dbReference type="PANTHER" id="PTHR12015">
    <property type="entry name" value="SMALL INDUCIBLE CYTOKINE A"/>
    <property type="match status" value="1"/>
</dbReference>
<dbReference type="AlphaFoldDB" id="A0A4X1T9Y7"/>
<keyword evidence="3 9" id="KW-0145">Chemotaxis</keyword>
<keyword evidence="8" id="KW-0395">Inflammatory response</keyword>
<comment type="similarity">
    <text evidence="2 9">Belongs to the intercrine beta (chemokine CC) family.</text>
</comment>
<keyword evidence="5 9" id="KW-0964">Secreted</keyword>
<evidence type="ECO:0000256" key="2">
    <source>
        <dbReference type="ARBA" id="ARBA00010868"/>
    </source>
</evidence>
<dbReference type="GO" id="GO:0007611">
    <property type="term" value="P:learning or memory"/>
    <property type="evidence" value="ECO:0007669"/>
    <property type="project" value="Ensembl"/>
</dbReference>
<keyword evidence="7" id="KW-1015">Disulfide bond</keyword>
<dbReference type="GO" id="GO:0008009">
    <property type="term" value="F:chemokine activity"/>
    <property type="evidence" value="ECO:0007669"/>
    <property type="project" value="Ensembl"/>
</dbReference>
<dbReference type="SMART" id="SM00199">
    <property type="entry name" value="SCY"/>
    <property type="match status" value="1"/>
</dbReference>
<dbReference type="PANTHER" id="PTHR12015:SF147">
    <property type="entry name" value="C-C MOTIF CHEMOKINE 13"/>
    <property type="match status" value="1"/>
</dbReference>
<dbReference type="GO" id="GO:0001938">
    <property type="term" value="P:positive regulation of endothelial cell proliferation"/>
    <property type="evidence" value="ECO:0007669"/>
    <property type="project" value="Ensembl"/>
</dbReference>
<dbReference type="InterPro" id="IPR036048">
    <property type="entry name" value="Interleukin_8-like_sf"/>
</dbReference>
<protein>
    <recommendedName>
        <fullName evidence="9">C-C motif chemokine</fullName>
    </recommendedName>
</protein>
<reference evidence="10" key="4">
    <citation type="submission" date="2025-09" db="UniProtKB">
        <authorList>
            <consortium name="Ensembl"/>
        </authorList>
    </citation>
    <scope>IDENTIFICATION</scope>
</reference>
<dbReference type="GeneTree" id="ENSGT01130000278316"/>
<comment type="subcellular location">
    <subcellularLocation>
        <location evidence="1 9">Secreted</location>
    </subcellularLocation>
</comment>
<dbReference type="GO" id="GO:0006954">
    <property type="term" value="P:inflammatory response"/>
    <property type="evidence" value="ECO:0007669"/>
    <property type="project" value="UniProtKB-KW"/>
</dbReference>
<dbReference type="PROSITE" id="PS00472">
    <property type="entry name" value="SMALL_CYTOKINES_CC"/>
    <property type="match status" value="1"/>
</dbReference>
<dbReference type="InterPro" id="IPR039809">
    <property type="entry name" value="Chemokine_b/g/d"/>
</dbReference>
<dbReference type="InterPro" id="IPR001811">
    <property type="entry name" value="Chemokine_IL8-like_dom"/>
</dbReference>